<organism evidence="14">
    <name type="scientific">Micrurus spixii</name>
    <name type="common">Amazon coral snake</name>
    <dbReference type="NCBI Taxonomy" id="129469"/>
    <lineage>
        <taxon>Eukaryota</taxon>
        <taxon>Metazoa</taxon>
        <taxon>Chordata</taxon>
        <taxon>Craniata</taxon>
        <taxon>Vertebrata</taxon>
        <taxon>Euteleostomi</taxon>
        <taxon>Lepidosauria</taxon>
        <taxon>Squamata</taxon>
        <taxon>Bifurcata</taxon>
        <taxon>Unidentata</taxon>
        <taxon>Episquamata</taxon>
        <taxon>Toxicofera</taxon>
        <taxon>Serpentes</taxon>
        <taxon>Colubroidea</taxon>
        <taxon>Elapidae</taxon>
        <taxon>Elapinae</taxon>
        <taxon>Micrurus</taxon>
    </lineage>
</organism>
<proteinExistence type="predicted"/>
<dbReference type="PANTHER" id="PTHR37984">
    <property type="entry name" value="PROTEIN CBG26694"/>
    <property type="match status" value="1"/>
</dbReference>
<keyword evidence="8" id="KW-0695">RNA-directed DNA polymerase</keyword>
<keyword evidence="9" id="KW-0239">DNA-directed DNA polymerase</keyword>
<dbReference type="InterPro" id="IPR016197">
    <property type="entry name" value="Chromo-like_dom_sf"/>
</dbReference>
<evidence type="ECO:0000256" key="5">
    <source>
        <dbReference type="ARBA" id="ARBA00022801"/>
    </source>
</evidence>
<reference evidence="14" key="1">
    <citation type="submission" date="2017-07" db="EMBL/GenBank/DDBJ databases">
        <authorList>
            <person name="Mikheyev A."/>
            <person name="Grau M."/>
        </authorList>
    </citation>
    <scope>NUCLEOTIDE SEQUENCE</scope>
    <source>
        <tissue evidence="14">Venom_gland</tissue>
    </source>
</reference>
<dbReference type="InterPro" id="IPR050951">
    <property type="entry name" value="Retrovirus_Pol_polyprotein"/>
</dbReference>
<dbReference type="Gene3D" id="2.40.50.40">
    <property type="match status" value="1"/>
</dbReference>
<evidence type="ECO:0000256" key="6">
    <source>
        <dbReference type="ARBA" id="ARBA00022842"/>
    </source>
</evidence>
<accession>A0A2D4LY82</accession>
<evidence type="ECO:0000256" key="9">
    <source>
        <dbReference type="ARBA" id="ARBA00022932"/>
    </source>
</evidence>
<evidence type="ECO:0000256" key="11">
    <source>
        <dbReference type="ARBA" id="ARBA00023172"/>
    </source>
</evidence>
<dbReference type="Gene3D" id="1.10.340.70">
    <property type="match status" value="1"/>
</dbReference>
<evidence type="ECO:0000256" key="4">
    <source>
        <dbReference type="ARBA" id="ARBA00022750"/>
    </source>
</evidence>
<evidence type="ECO:0000256" key="3">
    <source>
        <dbReference type="ARBA" id="ARBA00022723"/>
    </source>
</evidence>
<dbReference type="GO" id="GO:0015074">
    <property type="term" value="P:DNA integration"/>
    <property type="evidence" value="ECO:0007669"/>
    <property type="project" value="UniProtKB-KW"/>
</dbReference>
<dbReference type="GO" id="GO:0046872">
    <property type="term" value="F:metal ion binding"/>
    <property type="evidence" value="ECO:0007669"/>
    <property type="project" value="UniProtKB-KW"/>
</dbReference>
<dbReference type="GO" id="GO:0006508">
    <property type="term" value="P:proteolysis"/>
    <property type="evidence" value="ECO:0007669"/>
    <property type="project" value="UniProtKB-KW"/>
</dbReference>
<dbReference type="Pfam" id="PF00385">
    <property type="entry name" value="Chromo"/>
    <property type="match status" value="1"/>
</dbReference>
<dbReference type="Pfam" id="PF17921">
    <property type="entry name" value="Integrase_H2C2"/>
    <property type="match status" value="1"/>
</dbReference>
<evidence type="ECO:0000256" key="2">
    <source>
        <dbReference type="ARBA" id="ARBA00022670"/>
    </source>
</evidence>
<evidence type="ECO:0000256" key="1">
    <source>
        <dbReference type="ARBA" id="ARBA00004123"/>
    </source>
</evidence>
<keyword evidence="6" id="KW-0460">Magnesium</keyword>
<evidence type="ECO:0000256" key="10">
    <source>
        <dbReference type="ARBA" id="ARBA00023125"/>
    </source>
</evidence>
<protein>
    <recommendedName>
        <fullName evidence="12">Gypsy retrotransposon integrase-like protein 1</fullName>
    </recommendedName>
</protein>
<dbReference type="PROSITE" id="PS50013">
    <property type="entry name" value="CHROMO_2"/>
    <property type="match status" value="1"/>
</dbReference>
<dbReference type="GO" id="GO:0005634">
    <property type="term" value="C:nucleus"/>
    <property type="evidence" value="ECO:0007669"/>
    <property type="project" value="UniProtKB-SubCell"/>
</dbReference>
<dbReference type="GO" id="GO:0003887">
    <property type="term" value="F:DNA-directed DNA polymerase activity"/>
    <property type="evidence" value="ECO:0007669"/>
    <property type="project" value="UniProtKB-KW"/>
</dbReference>
<evidence type="ECO:0000259" key="13">
    <source>
        <dbReference type="PROSITE" id="PS50013"/>
    </source>
</evidence>
<keyword evidence="7" id="KW-0229">DNA integration</keyword>
<keyword evidence="9" id="KW-0808">Transferase</keyword>
<dbReference type="InterPro" id="IPR056924">
    <property type="entry name" value="SH3_Tf2-1"/>
</dbReference>
<feature type="domain" description="Chromo" evidence="13">
    <location>
        <begin position="293"/>
        <end position="350"/>
    </location>
</feature>
<keyword evidence="10" id="KW-0238">DNA-binding</keyword>
<keyword evidence="2" id="KW-0645">Protease</keyword>
<keyword evidence="5" id="KW-0378">Hydrolase</keyword>
<dbReference type="InterPro" id="IPR041588">
    <property type="entry name" value="Integrase_H2C2"/>
</dbReference>
<dbReference type="InterPro" id="IPR023780">
    <property type="entry name" value="Chromo_domain"/>
</dbReference>
<dbReference type="GO" id="GO:0003964">
    <property type="term" value="F:RNA-directed DNA polymerase activity"/>
    <property type="evidence" value="ECO:0007669"/>
    <property type="project" value="UniProtKB-KW"/>
</dbReference>
<dbReference type="GO" id="GO:0006310">
    <property type="term" value="P:DNA recombination"/>
    <property type="evidence" value="ECO:0007669"/>
    <property type="project" value="UniProtKB-KW"/>
</dbReference>
<reference evidence="14" key="2">
    <citation type="submission" date="2017-11" db="EMBL/GenBank/DDBJ databases">
        <title>Coralsnake Venomics: Analyses of Venom Gland Transcriptomes and Proteomes of Six Brazilian Taxa.</title>
        <authorList>
            <person name="Aird S.D."/>
            <person name="Jorge da Silva N."/>
            <person name="Qiu L."/>
            <person name="Villar-Briones A."/>
            <person name="Aparecida-Saddi V."/>
            <person name="Campos-Telles M.P."/>
            <person name="Grau M."/>
            <person name="Mikheyev A.S."/>
        </authorList>
    </citation>
    <scope>NUCLEOTIDE SEQUENCE</scope>
    <source>
        <tissue evidence="14">Venom_gland</tissue>
    </source>
</reference>
<evidence type="ECO:0000256" key="7">
    <source>
        <dbReference type="ARBA" id="ARBA00022908"/>
    </source>
</evidence>
<comment type="subcellular location">
    <subcellularLocation>
        <location evidence="1">Nucleus</location>
    </subcellularLocation>
</comment>
<evidence type="ECO:0000256" key="8">
    <source>
        <dbReference type="ARBA" id="ARBA00022918"/>
    </source>
</evidence>
<keyword evidence="3" id="KW-0479">Metal-binding</keyword>
<keyword evidence="11" id="KW-0233">DNA recombination</keyword>
<dbReference type="EMBL" id="IACM01059927">
    <property type="protein sequence ID" value="LAB26057.1"/>
    <property type="molecule type" value="Transcribed_RNA"/>
</dbReference>
<dbReference type="SUPFAM" id="SSF54160">
    <property type="entry name" value="Chromo domain-like"/>
    <property type="match status" value="1"/>
</dbReference>
<keyword evidence="9" id="KW-0548">Nucleotidyltransferase</keyword>
<dbReference type="PANTHER" id="PTHR37984:SF5">
    <property type="entry name" value="PROTEIN NYNRIN-LIKE"/>
    <property type="match status" value="1"/>
</dbReference>
<evidence type="ECO:0000256" key="12">
    <source>
        <dbReference type="ARBA" id="ARBA00039658"/>
    </source>
</evidence>
<dbReference type="AlphaFoldDB" id="A0A2D4LY82"/>
<dbReference type="GO" id="GO:0004190">
    <property type="term" value="F:aspartic-type endopeptidase activity"/>
    <property type="evidence" value="ECO:0007669"/>
    <property type="project" value="UniProtKB-KW"/>
</dbReference>
<name>A0A2D4LY82_9SAUR</name>
<dbReference type="Pfam" id="PF24626">
    <property type="entry name" value="SH3_Tf2-1"/>
    <property type="match status" value="1"/>
</dbReference>
<sequence length="350" mass="41176">MDHRNLEALQKPRRLSPKQARWALYFKRFNFKLKYIPGGNNFMADTLSRLPQYQSLREIIIQPLIGNKDNHNPESIARLQHVNLNDIHKATAQDTWLWDNKTTCSYRNGLAWQGDKLYVPEVCRTSILQICHDDKQAGHFGFLKTLHLIRRPIFLPISNFIDVTNEKPKVNSIQEWSTKIKECWQNVKTALERSSERVKDQIDKKRVLNKTFRVGDKVFLSTKNIKIKFCNKLGPKYIGPFPIEKIINPVTVKLTLPKWLGRIHPVFHINLLKECIARDTSQTPIPNVPQNHMEIDKILNARKYRNHMQYLVRWKGYPEAEASWVKAKDINANKLIKQFHERHPEIHNML</sequence>
<keyword evidence="4" id="KW-0064">Aspartyl protease</keyword>
<evidence type="ECO:0000313" key="14">
    <source>
        <dbReference type="EMBL" id="LAB26057.1"/>
    </source>
</evidence>
<dbReference type="SMART" id="SM00298">
    <property type="entry name" value="CHROMO"/>
    <property type="match status" value="1"/>
</dbReference>
<dbReference type="InterPro" id="IPR000953">
    <property type="entry name" value="Chromo/chromo_shadow_dom"/>
</dbReference>
<dbReference type="GO" id="GO:0003677">
    <property type="term" value="F:DNA binding"/>
    <property type="evidence" value="ECO:0007669"/>
    <property type="project" value="UniProtKB-KW"/>
</dbReference>